<dbReference type="EMBL" id="MU007048">
    <property type="protein sequence ID" value="KAF2429257.1"/>
    <property type="molecule type" value="Genomic_DNA"/>
</dbReference>
<proteinExistence type="predicted"/>
<feature type="non-terminal residue" evidence="1">
    <location>
        <position position="89"/>
    </location>
</feature>
<comment type="caution">
    <text evidence="1">The sequence shown here is derived from an EMBL/GenBank/DDBJ whole genome shotgun (WGS) entry which is preliminary data.</text>
</comment>
<dbReference type="OrthoDB" id="5369447at2759"/>
<dbReference type="SUPFAM" id="SSF48403">
    <property type="entry name" value="Ankyrin repeat"/>
    <property type="match status" value="1"/>
</dbReference>
<keyword evidence="2" id="KW-1185">Reference proteome</keyword>
<dbReference type="Gene3D" id="1.25.40.20">
    <property type="entry name" value="Ankyrin repeat-containing domain"/>
    <property type="match status" value="1"/>
</dbReference>
<evidence type="ECO:0000313" key="1">
    <source>
        <dbReference type="EMBL" id="KAF2429257.1"/>
    </source>
</evidence>
<reference evidence="1" key="1">
    <citation type="journal article" date="2020" name="Stud. Mycol.">
        <title>101 Dothideomycetes genomes: a test case for predicting lifestyles and emergence of pathogens.</title>
        <authorList>
            <person name="Haridas S."/>
            <person name="Albert R."/>
            <person name="Binder M."/>
            <person name="Bloem J."/>
            <person name="Labutti K."/>
            <person name="Salamov A."/>
            <person name="Andreopoulos B."/>
            <person name="Baker S."/>
            <person name="Barry K."/>
            <person name="Bills G."/>
            <person name="Bluhm B."/>
            <person name="Cannon C."/>
            <person name="Castanera R."/>
            <person name="Culley D."/>
            <person name="Daum C."/>
            <person name="Ezra D."/>
            <person name="Gonzalez J."/>
            <person name="Henrissat B."/>
            <person name="Kuo A."/>
            <person name="Liang C."/>
            <person name="Lipzen A."/>
            <person name="Lutzoni F."/>
            <person name="Magnuson J."/>
            <person name="Mondo S."/>
            <person name="Nolan M."/>
            <person name="Ohm R."/>
            <person name="Pangilinan J."/>
            <person name="Park H.-J."/>
            <person name="Ramirez L."/>
            <person name="Alfaro M."/>
            <person name="Sun H."/>
            <person name="Tritt A."/>
            <person name="Yoshinaga Y."/>
            <person name="Zwiers L.-H."/>
            <person name="Turgeon B."/>
            <person name="Goodwin S."/>
            <person name="Spatafora J."/>
            <person name="Crous P."/>
            <person name="Grigoriev I."/>
        </authorList>
    </citation>
    <scope>NUCLEOTIDE SEQUENCE</scope>
    <source>
        <strain evidence="1">CBS 130266</strain>
    </source>
</reference>
<dbReference type="Proteomes" id="UP000800235">
    <property type="component" value="Unassembled WGS sequence"/>
</dbReference>
<dbReference type="AlphaFoldDB" id="A0A9P4NPF3"/>
<name>A0A9P4NPF3_9PEZI</name>
<protein>
    <recommendedName>
        <fullName evidence="3">Ankyrin repeat domain-containing protein</fullName>
    </recommendedName>
</protein>
<dbReference type="InterPro" id="IPR036770">
    <property type="entry name" value="Ankyrin_rpt-contain_sf"/>
</dbReference>
<evidence type="ECO:0008006" key="3">
    <source>
        <dbReference type="Google" id="ProtNLM"/>
    </source>
</evidence>
<evidence type="ECO:0000313" key="2">
    <source>
        <dbReference type="Proteomes" id="UP000800235"/>
    </source>
</evidence>
<organism evidence="1 2">
    <name type="scientific">Tothia fuscella</name>
    <dbReference type="NCBI Taxonomy" id="1048955"/>
    <lineage>
        <taxon>Eukaryota</taxon>
        <taxon>Fungi</taxon>
        <taxon>Dikarya</taxon>
        <taxon>Ascomycota</taxon>
        <taxon>Pezizomycotina</taxon>
        <taxon>Dothideomycetes</taxon>
        <taxon>Pleosporomycetidae</taxon>
        <taxon>Venturiales</taxon>
        <taxon>Cylindrosympodiaceae</taxon>
        <taxon>Tothia</taxon>
    </lineage>
</organism>
<accession>A0A9P4NPF3</accession>
<gene>
    <name evidence="1" type="ORF">EJ08DRAFT_560886</name>
</gene>
<sequence>MGHAGDPLGFAVGGGNVPGRDTTGLVRYLLENGADPNKIHPPHFDVPGYFLYQASKREGVEKVELLLKHGAQISGSGAVQHAVEYGRLN</sequence>